<dbReference type="PROSITE" id="PS51375">
    <property type="entry name" value="PPR"/>
    <property type="match status" value="1"/>
</dbReference>
<dbReference type="InterPro" id="IPR011990">
    <property type="entry name" value="TPR-like_helical_dom_sf"/>
</dbReference>
<evidence type="ECO:0000256" key="1">
    <source>
        <dbReference type="ARBA" id="ARBA00022737"/>
    </source>
</evidence>
<gene>
    <name evidence="3" type="ORF">ACOF00016_LOCUS2802</name>
</gene>
<feature type="repeat" description="PPR" evidence="2">
    <location>
        <begin position="453"/>
        <end position="487"/>
    </location>
</feature>
<dbReference type="AlphaFoldDB" id="A0A7S3KY94"/>
<evidence type="ECO:0000256" key="2">
    <source>
        <dbReference type="PROSITE-ProRule" id="PRU00708"/>
    </source>
</evidence>
<dbReference type="Pfam" id="PF13041">
    <property type="entry name" value="PPR_2"/>
    <property type="match status" value="1"/>
</dbReference>
<dbReference type="Pfam" id="PF01535">
    <property type="entry name" value="PPR"/>
    <property type="match status" value="1"/>
</dbReference>
<accession>A0A7S3KY94</accession>
<dbReference type="Gene3D" id="1.25.40.10">
    <property type="entry name" value="Tetratricopeptide repeat domain"/>
    <property type="match status" value="1"/>
</dbReference>
<organism evidence="3">
    <name type="scientific">Amphora coffeiformis</name>
    <dbReference type="NCBI Taxonomy" id="265554"/>
    <lineage>
        <taxon>Eukaryota</taxon>
        <taxon>Sar</taxon>
        <taxon>Stramenopiles</taxon>
        <taxon>Ochrophyta</taxon>
        <taxon>Bacillariophyta</taxon>
        <taxon>Bacillariophyceae</taxon>
        <taxon>Bacillariophycidae</taxon>
        <taxon>Thalassiophysales</taxon>
        <taxon>Catenulaceae</taxon>
        <taxon>Amphora</taxon>
    </lineage>
</organism>
<evidence type="ECO:0000313" key="3">
    <source>
        <dbReference type="EMBL" id="CAE0404697.1"/>
    </source>
</evidence>
<dbReference type="PANTHER" id="PTHR47447:SF17">
    <property type="entry name" value="OS12G0638900 PROTEIN"/>
    <property type="match status" value="1"/>
</dbReference>
<proteinExistence type="predicted"/>
<reference evidence="3" key="1">
    <citation type="submission" date="2021-01" db="EMBL/GenBank/DDBJ databases">
        <authorList>
            <person name="Corre E."/>
            <person name="Pelletier E."/>
            <person name="Niang G."/>
            <person name="Scheremetjew M."/>
            <person name="Finn R."/>
            <person name="Kale V."/>
            <person name="Holt S."/>
            <person name="Cochrane G."/>
            <person name="Meng A."/>
            <person name="Brown T."/>
            <person name="Cohen L."/>
        </authorList>
    </citation>
    <scope>NUCLEOTIDE SEQUENCE</scope>
    <source>
        <strain evidence="3">CCMP127</strain>
    </source>
</reference>
<sequence length="603" mass="68932">MITACKTAIRRNVRAIVARQVSGTSSFVTGDQRTFRLDVQFTAGNEGESFDKGSTRRHIFQPVKRFFCASEVVNDDVDGNMISMADLGERLNRGATWIESQGRSRDRSLNDIEFCRETAMWYEKFLNMLSLESESKINPINPEKLNLLSAENVILAFKVLLKCNYNPDDLSTRVREWEKCLGKIKQTKLTDHLSLRLLTANGKAGNVGRTLSLLQLRKSRGYRPRRREFVYAITSLQAANWAQQASRNIFISDADQPPIDNPTRWLDAILLNMSERDYQLTPSIANRMLDCYSAGRTGKAVHHFYRVHREEFPLQSNEENRTVNTQEMPRDWFYFPGSGYSYKPIRVKVRYNRGMPPYYKVPAQVRGKLLYRPESEKGQLKLERENEPEYSIPLAAAFAFAESLQHGACGHEAIQLNLGSYNALIKACVHRGALWRAMHLLDTTMPLSKVSPNVVSYNLILSGLAAVGDVVVAQEYYNKMLSAGLKPDAFTVRAIVDGLLNVGDVQGAVTVVQDFFNQHSILPPYTTHSKILELCLGRDLIYEAKRYVYFIQQLWRWEPNQYHEESFVKLMKATQRNTQLQKPALQKLFAYFGEELTDDDFLA</sequence>
<dbReference type="PANTHER" id="PTHR47447">
    <property type="entry name" value="OS03G0856100 PROTEIN"/>
    <property type="match status" value="1"/>
</dbReference>
<dbReference type="InterPro" id="IPR002885">
    <property type="entry name" value="PPR_rpt"/>
</dbReference>
<name>A0A7S3KY94_9STRA</name>
<evidence type="ECO:0008006" key="4">
    <source>
        <dbReference type="Google" id="ProtNLM"/>
    </source>
</evidence>
<dbReference type="NCBIfam" id="TIGR00756">
    <property type="entry name" value="PPR"/>
    <property type="match status" value="1"/>
</dbReference>
<protein>
    <recommendedName>
        <fullName evidence="4">Pentacotripeptide-repeat region of PRORP domain-containing protein</fullName>
    </recommendedName>
</protein>
<dbReference type="EMBL" id="HBIM01003226">
    <property type="protein sequence ID" value="CAE0404697.1"/>
    <property type="molecule type" value="Transcribed_RNA"/>
</dbReference>
<keyword evidence="1" id="KW-0677">Repeat</keyword>